<keyword evidence="2" id="KW-0521">NADP</keyword>
<keyword evidence="3" id="KW-0560">Oxidoreductase</keyword>
<dbReference type="GO" id="GO:0005737">
    <property type="term" value="C:cytoplasm"/>
    <property type="evidence" value="ECO:0007669"/>
    <property type="project" value="TreeGrafter"/>
</dbReference>
<accession>A0A0D2KRV9</accession>
<dbReference type="InterPro" id="IPR002347">
    <property type="entry name" value="SDR_fam"/>
</dbReference>
<dbReference type="GO" id="GO:0016491">
    <property type="term" value="F:oxidoreductase activity"/>
    <property type="evidence" value="ECO:0007669"/>
    <property type="project" value="UniProtKB-KW"/>
</dbReference>
<dbReference type="Pfam" id="PF00106">
    <property type="entry name" value="adh_short"/>
    <property type="match status" value="1"/>
</dbReference>
<protein>
    <recommendedName>
        <fullName evidence="6">Ketoreductase (KR) domain-containing protein</fullName>
    </recommendedName>
</protein>
<dbReference type="OMA" id="SAKLYHE"/>
<dbReference type="PANTHER" id="PTHR43544">
    <property type="entry name" value="SHORT-CHAIN DEHYDROGENASE/REDUCTASE"/>
    <property type="match status" value="1"/>
</dbReference>
<sequence length="257" mass="27156">MSSTPPTVYLVTGANRGLGFALVGAILAAHADAFVYAAARDPPKASALQALAQKYAGRIAIVKWAAADAADNAHLAQLIKEAHGRVDTVIANAAIAKLSDTVLNSPAGDFEEQFTVNVVGPVLLFQALHDLLKASACPRFVPISTGAASVGGMPITMPLHIAVYGSTKAALNYVTRKIHFENEWLSAFPLAPGAASTEGFYEAVAKDNTGIFKRMLEEFPPRTPDEAAKLLVDLIDKATRETSGGEFIDIDGTKLPW</sequence>
<dbReference type="SUPFAM" id="SSF51735">
    <property type="entry name" value="NAD(P)-binding Rossmann-fold domains"/>
    <property type="match status" value="1"/>
</dbReference>
<evidence type="ECO:0000256" key="3">
    <source>
        <dbReference type="ARBA" id="ARBA00023002"/>
    </source>
</evidence>
<reference evidence="5" key="1">
    <citation type="submission" date="2014-04" db="EMBL/GenBank/DDBJ databases">
        <title>Evolutionary Origins and Diversification of the Mycorrhizal Mutualists.</title>
        <authorList>
            <consortium name="DOE Joint Genome Institute"/>
            <consortium name="Mycorrhizal Genomics Consortium"/>
            <person name="Kohler A."/>
            <person name="Kuo A."/>
            <person name="Nagy L.G."/>
            <person name="Floudas D."/>
            <person name="Copeland A."/>
            <person name="Barry K.W."/>
            <person name="Cichocki N."/>
            <person name="Veneault-Fourrey C."/>
            <person name="LaButti K."/>
            <person name="Lindquist E.A."/>
            <person name="Lipzen A."/>
            <person name="Lundell T."/>
            <person name="Morin E."/>
            <person name="Murat C."/>
            <person name="Riley R."/>
            <person name="Ohm R."/>
            <person name="Sun H."/>
            <person name="Tunlid A."/>
            <person name="Henrissat B."/>
            <person name="Grigoriev I.V."/>
            <person name="Hibbett D.S."/>
            <person name="Martin F."/>
        </authorList>
    </citation>
    <scope>NUCLEOTIDE SEQUENCE [LARGE SCALE GENOMIC DNA]</scope>
    <source>
        <strain evidence="5">FD-334 SS-4</strain>
    </source>
</reference>
<dbReference type="EMBL" id="KN817604">
    <property type="protein sequence ID" value="KJA17397.1"/>
    <property type="molecule type" value="Genomic_DNA"/>
</dbReference>
<dbReference type="InterPro" id="IPR051468">
    <property type="entry name" value="Fungal_SecMetab_SDRs"/>
</dbReference>
<dbReference type="AlphaFoldDB" id="A0A0D2KRV9"/>
<evidence type="ECO:0000313" key="5">
    <source>
        <dbReference type="Proteomes" id="UP000054270"/>
    </source>
</evidence>
<dbReference type="PANTHER" id="PTHR43544:SF7">
    <property type="entry name" value="NADB-LER2"/>
    <property type="match status" value="1"/>
</dbReference>
<name>A0A0D2KRV9_HYPSF</name>
<comment type="similarity">
    <text evidence="1">Belongs to the short-chain dehydrogenases/reductases (SDR) family.</text>
</comment>
<evidence type="ECO:0000256" key="1">
    <source>
        <dbReference type="ARBA" id="ARBA00006484"/>
    </source>
</evidence>
<dbReference type="Gene3D" id="3.40.50.720">
    <property type="entry name" value="NAD(P)-binding Rossmann-like Domain"/>
    <property type="match status" value="1"/>
</dbReference>
<evidence type="ECO:0000256" key="2">
    <source>
        <dbReference type="ARBA" id="ARBA00022857"/>
    </source>
</evidence>
<dbReference type="Proteomes" id="UP000054270">
    <property type="component" value="Unassembled WGS sequence"/>
</dbReference>
<dbReference type="InterPro" id="IPR036291">
    <property type="entry name" value="NAD(P)-bd_dom_sf"/>
</dbReference>
<proteinExistence type="inferred from homology"/>
<dbReference type="OrthoDB" id="9876299at2759"/>
<keyword evidence="5" id="KW-1185">Reference proteome</keyword>
<evidence type="ECO:0000313" key="4">
    <source>
        <dbReference type="EMBL" id="KJA17397.1"/>
    </source>
</evidence>
<gene>
    <name evidence="4" type="ORF">HYPSUDRAFT_46477</name>
</gene>
<dbReference type="PRINTS" id="PR00081">
    <property type="entry name" value="GDHRDH"/>
</dbReference>
<organism evidence="4 5">
    <name type="scientific">Hypholoma sublateritium (strain FD-334 SS-4)</name>
    <dbReference type="NCBI Taxonomy" id="945553"/>
    <lineage>
        <taxon>Eukaryota</taxon>
        <taxon>Fungi</taxon>
        <taxon>Dikarya</taxon>
        <taxon>Basidiomycota</taxon>
        <taxon>Agaricomycotina</taxon>
        <taxon>Agaricomycetes</taxon>
        <taxon>Agaricomycetidae</taxon>
        <taxon>Agaricales</taxon>
        <taxon>Agaricineae</taxon>
        <taxon>Strophariaceae</taxon>
        <taxon>Hypholoma</taxon>
    </lineage>
</organism>
<evidence type="ECO:0008006" key="6">
    <source>
        <dbReference type="Google" id="ProtNLM"/>
    </source>
</evidence>